<dbReference type="CDD" id="cd01650">
    <property type="entry name" value="RT_nLTR_like"/>
    <property type="match status" value="1"/>
</dbReference>
<keyword evidence="4 5" id="KW-0472">Membrane</keyword>
<dbReference type="PROSITE" id="PS50878">
    <property type="entry name" value="RT_POL"/>
    <property type="match status" value="1"/>
</dbReference>
<dbReference type="Pfam" id="PF00078">
    <property type="entry name" value="RVT_1"/>
    <property type="match status" value="1"/>
</dbReference>
<proteinExistence type="predicted"/>
<dbReference type="GO" id="GO:0016020">
    <property type="term" value="C:membrane"/>
    <property type="evidence" value="ECO:0007669"/>
    <property type="project" value="UniProtKB-SubCell"/>
</dbReference>
<feature type="transmembrane region" description="Helical" evidence="5">
    <location>
        <begin position="442"/>
        <end position="459"/>
    </location>
</feature>
<keyword evidence="2 5" id="KW-0812">Transmembrane</keyword>
<feature type="domain" description="Reverse transcriptase" evidence="6">
    <location>
        <begin position="50"/>
        <end position="318"/>
    </location>
</feature>
<keyword evidence="3 5" id="KW-1133">Transmembrane helix</keyword>
<comment type="caution">
    <text evidence="7">The sequence shown here is derived from an EMBL/GenBank/DDBJ whole genome shotgun (WGS) entry which is preliminary data.</text>
</comment>
<dbReference type="Proteomes" id="UP001148018">
    <property type="component" value="Unassembled WGS sequence"/>
</dbReference>
<evidence type="ECO:0000259" key="6">
    <source>
        <dbReference type="PROSITE" id="PS50878"/>
    </source>
</evidence>
<accession>A0A9Q0EAC2</accession>
<evidence type="ECO:0000313" key="8">
    <source>
        <dbReference type="Proteomes" id="UP001148018"/>
    </source>
</evidence>
<dbReference type="OrthoDB" id="421040at2759"/>
<dbReference type="InterPro" id="IPR052560">
    <property type="entry name" value="RdDP_mobile_element"/>
</dbReference>
<dbReference type="InterPro" id="IPR043502">
    <property type="entry name" value="DNA/RNA_pol_sf"/>
</dbReference>
<dbReference type="InterPro" id="IPR000477">
    <property type="entry name" value="RT_dom"/>
</dbReference>
<dbReference type="EMBL" id="JANIIK010000046">
    <property type="protein sequence ID" value="KAJ3601923.1"/>
    <property type="molecule type" value="Genomic_DNA"/>
</dbReference>
<organism evidence="7 8">
    <name type="scientific">Muraenolepis orangiensis</name>
    <name type="common">Patagonian moray cod</name>
    <dbReference type="NCBI Taxonomy" id="630683"/>
    <lineage>
        <taxon>Eukaryota</taxon>
        <taxon>Metazoa</taxon>
        <taxon>Chordata</taxon>
        <taxon>Craniata</taxon>
        <taxon>Vertebrata</taxon>
        <taxon>Euteleostomi</taxon>
        <taxon>Actinopterygii</taxon>
        <taxon>Neopterygii</taxon>
        <taxon>Teleostei</taxon>
        <taxon>Neoteleostei</taxon>
        <taxon>Acanthomorphata</taxon>
        <taxon>Zeiogadaria</taxon>
        <taxon>Gadariae</taxon>
        <taxon>Gadiformes</taxon>
        <taxon>Muraenolepidoidei</taxon>
        <taxon>Muraenolepididae</taxon>
        <taxon>Muraenolepis</taxon>
    </lineage>
</organism>
<dbReference type="PANTHER" id="PTHR36688">
    <property type="entry name" value="ENDO/EXONUCLEASE/PHOSPHATASE DOMAIN-CONTAINING PROTEIN"/>
    <property type="match status" value="1"/>
</dbReference>
<dbReference type="InterPro" id="IPR004895">
    <property type="entry name" value="Prenylated_rab_accept_PRA1"/>
</dbReference>
<evidence type="ECO:0000256" key="1">
    <source>
        <dbReference type="ARBA" id="ARBA00004141"/>
    </source>
</evidence>
<reference evidence="7" key="1">
    <citation type="submission" date="2022-07" db="EMBL/GenBank/DDBJ databases">
        <title>Chromosome-level genome of Muraenolepis orangiensis.</title>
        <authorList>
            <person name="Kim J."/>
        </authorList>
    </citation>
    <scope>NUCLEOTIDE SEQUENCE</scope>
    <source>
        <strain evidence="7">KU_S4_2022</strain>
        <tissue evidence="7">Muscle</tissue>
    </source>
</reference>
<comment type="subcellular location">
    <subcellularLocation>
        <location evidence="1">Membrane</location>
        <topology evidence="1">Multi-pass membrane protein</topology>
    </subcellularLocation>
</comment>
<evidence type="ECO:0000256" key="4">
    <source>
        <dbReference type="ARBA" id="ARBA00023136"/>
    </source>
</evidence>
<evidence type="ECO:0000313" key="7">
    <source>
        <dbReference type="EMBL" id="KAJ3601923.1"/>
    </source>
</evidence>
<dbReference type="PANTHER" id="PTHR36688:SF2">
    <property type="entry name" value="ENDONUCLEASE_EXONUCLEASE_PHOSPHATASE DOMAIN-CONTAINING PROTEIN"/>
    <property type="match status" value="1"/>
</dbReference>
<evidence type="ECO:0000256" key="3">
    <source>
        <dbReference type="ARBA" id="ARBA00022989"/>
    </source>
</evidence>
<gene>
    <name evidence="7" type="ORF">NHX12_029684</name>
</gene>
<evidence type="ECO:0000256" key="5">
    <source>
        <dbReference type="SAM" id="Phobius"/>
    </source>
</evidence>
<evidence type="ECO:0000256" key="2">
    <source>
        <dbReference type="ARBA" id="ARBA00022692"/>
    </source>
</evidence>
<dbReference type="SUPFAM" id="SSF56672">
    <property type="entry name" value="DNA/RNA polymerases"/>
    <property type="match status" value="1"/>
</dbReference>
<dbReference type="AlphaFoldDB" id="A0A9Q0EAC2"/>
<keyword evidence="8" id="KW-1185">Reference proteome</keyword>
<feature type="transmembrane region" description="Helical" evidence="5">
    <location>
        <begin position="410"/>
        <end position="430"/>
    </location>
</feature>
<sequence>MSGQFSTAELRAAIGNLRQGKSPGHDNIHPEFVTHQSETTSAWLCSFFSSCFQRSKLPKTWRRAAVIALLKPGKTAEDPKAYRPISLLCVPFKILERMILSRIEPVVDPQLPREQAGFRRGRSTVDQVTLLTQDIEDSFQAKEKVGVVLLDLTAAYDTVWHRGLHLKLLRTIPDRHMVKFIMEMLSNRSFILRTSDGQRSRLRRLRNGVPQGSVLSPLLFNIYIHDLPETTSRQYGYADDLAIMLRRTTWSAVEQGLNQDMSILAAYLRKWRLQLSTGKTVSAAYHLCNGEAKRELSVSVDNKRLEHQLAPKYLGVRLDRTLSYKRHLEEVRAKVTARVSLIRRLAGTTWGASARTLRISTQALVFSAAEYCAPVWSRSPHVKKVDPIINNALRIITGCLKPTPVFLNPAGMFLGMAVVAAVFIGFVWAGENKSIIKNFKQQNPAVFVVGVMVVSYMLMSLLGGVMVFMSGITFPLAAVFAHASLRLRNMKNKLENKMEEAGLKRSPMGLLLEALGQQEENLLKIQSYLEARLKD</sequence>
<protein>
    <recommendedName>
        <fullName evidence="6">Reverse transcriptase domain-containing protein</fullName>
    </recommendedName>
</protein>
<name>A0A9Q0EAC2_9TELE</name>
<dbReference type="Pfam" id="PF03208">
    <property type="entry name" value="PRA1"/>
    <property type="match status" value="1"/>
</dbReference>